<dbReference type="InterPro" id="IPR001173">
    <property type="entry name" value="Glyco_trans_2-like"/>
</dbReference>
<dbReference type="Pfam" id="PF00535">
    <property type="entry name" value="Glycos_transf_2"/>
    <property type="match status" value="1"/>
</dbReference>
<evidence type="ECO:0000313" key="3">
    <source>
        <dbReference type="Proteomes" id="UP001596103"/>
    </source>
</evidence>
<comment type="caution">
    <text evidence="2">The sequence shown here is derived from an EMBL/GenBank/DDBJ whole genome shotgun (WGS) entry which is preliminary data.</text>
</comment>
<accession>A0ABW0JB64</accession>
<protein>
    <submittedName>
        <fullName evidence="2">Glycosyltransferase family 2 protein</fullName>
    </submittedName>
</protein>
<dbReference type="RefSeq" id="WP_377712427.1">
    <property type="nucleotide sequence ID" value="NZ_JBHSMP010000017.1"/>
</dbReference>
<reference evidence="3" key="1">
    <citation type="journal article" date="2019" name="Int. J. Syst. Evol. Microbiol.">
        <title>The Global Catalogue of Microorganisms (GCM) 10K type strain sequencing project: providing services to taxonomists for standard genome sequencing and annotation.</title>
        <authorList>
            <consortium name="The Broad Institute Genomics Platform"/>
            <consortium name="The Broad Institute Genome Sequencing Center for Infectious Disease"/>
            <person name="Wu L."/>
            <person name="Ma J."/>
        </authorList>
    </citation>
    <scope>NUCLEOTIDE SEQUENCE [LARGE SCALE GENOMIC DNA]</scope>
    <source>
        <strain evidence="3">CCUG 56042</strain>
    </source>
</reference>
<keyword evidence="3" id="KW-1185">Reference proteome</keyword>
<gene>
    <name evidence="2" type="ORF">ACFPTO_15480</name>
</gene>
<name>A0ABW0JB64_9BURK</name>
<dbReference type="CDD" id="cd00761">
    <property type="entry name" value="Glyco_tranf_GTA_type"/>
    <property type="match status" value="1"/>
</dbReference>
<proteinExistence type="predicted"/>
<dbReference type="InterPro" id="IPR029044">
    <property type="entry name" value="Nucleotide-diphossugar_trans"/>
</dbReference>
<dbReference type="Gene3D" id="3.90.550.10">
    <property type="entry name" value="Spore Coat Polysaccharide Biosynthesis Protein SpsA, Chain A"/>
    <property type="match status" value="1"/>
</dbReference>
<evidence type="ECO:0000259" key="1">
    <source>
        <dbReference type="Pfam" id="PF00535"/>
    </source>
</evidence>
<feature type="domain" description="Glycosyltransferase 2-like" evidence="1">
    <location>
        <begin position="14"/>
        <end position="139"/>
    </location>
</feature>
<dbReference type="Proteomes" id="UP001596103">
    <property type="component" value="Unassembled WGS sequence"/>
</dbReference>
<dbReference type="PANTHER" id="PTHR22916:SF3">
    <property type="entry name" value="UDP-GLCNAC:BETAGAL BETA-1,3-N-ACETYLGLUCOSAMINYLTRANSFERASE-LIKE PROTEIN 1"/>
    <property type="match status" value="1"/>
</dbReference>
<dbReference type="PANTHER" id="PTHR22916">
    <property type="entry name" value="GLYCOSYLTRANSFERASE"/>
    <property type="match status" value="1"/>
</dbReference>
<dbReference type="EMBL" id="JBHSMP010000017">
    <property type="protein sequence ID" value="MFC5430191.1"/>
    <property type="molecule type" value="Genomic_DNA"/>
</dbReference>
<evidence type="ECO:0000313" key="2">
    <source>
        <dbReference type="EMBL" id="MFC5430191.1"/>
    </source>
</evidence>
<dbReference type="SUPFAM" id="SSF53448">
    <property type="entry name" value="Nucleotide-diphospho-sugar transferases"/>
    <property type="match status" value="1"/>
</dbReference>
<sequence>MNSLVSVIVRTMPGREAFLDRCLFVLSGQTHEQIEVTVVVQYFGDSSELAQIQNVSKRWQHAFSNLQIVLNESQTDARAHSLNLGLQQSHGRYAAFLDDDDKVYPAHYEVLISALRESQFAWAYSDVVRAGYNAHGQLVSRTMPFHRSGYSFLFHLQDNFIPIHSFLIDRKRATDLPSVDESLCRLEDYDFLLRLAASHEPVYVPHVGCEYCIRDDGSNSVMDGTAQVQDMLQKQQLWNAARTSLQEKKYALVGWWLREVLDLPATAIAGKPHLSTSFRDTLRDYYQSTSWRLTRPLRNLKRRFAGLPRETMNLPSTEEDALIALLAIHSSFSWELTAPLRLLKRAVSRVRRAR</sequence>
<organism evidence="2 3">
    <name type="scientific">Paraburkholderia denitrificans</name>
    <dbReference type="NCBI Taxonomy" id="694025"/>
    <lineage>
        <taxon>Bacteria</taxon>
        <taxon>Pseudomonadati</taxon>
        <taxon>Pseudomonadota</taxon>
        <taxon>Betaproteobacteria</taxon>
        <taxon>Burkholderiales</taxon>
        <taxon>Burkholderiaceae</taxon>
        <taxon>Paraburkholderia</taxon>
    </lineage>
</organism>